<protein>
    <submittedName>
        <fullName evidence="1">Uncharacterized protein</fullName>
    </submittedName>
</protein>
<name>A0A4C1SN89_EUMVA</name>
<dbReference type="Proteomes" id="UP000299102">
    <property type="component" value="Unassembled WGS sequence"/>
</dbReference>
<keyword evidence="2" id="KW-1185">Reference proteome</keyword>
<evidence type="ECO:0000313" key="1">
    <source>
        <dbReference type="EMBL" id="GBP02777.1"/>
    </source>
</evidence>
<comment type="caution">
    <text evidence="1">The sequence shown here is derived from an EMBL/GenBank/DDBJ whole genome shotgun (WGS) entry which is preliminary data.</text>
</comment>
<sequence>MFPYRSLTILGEYYRGDSPRDGSWWGGEVGTTQQRDVRVTGAYYRWGYNRQRCVPTVRPYVHLTDVVELIRALKGLRQTRSLACTAVDNSVAQLHSLTPLDPARRTTVGDRLFVQTFDSNSKGYPTDDALVGCYVLGRHSAVLPT</sequence>
<evidence type="ECO:0000313" key="2">
    <source>
        <dbReference type="Proteomes" id="UP000299102"/>
    </source>
</evidence>
<proteinExistence type="predicted"/>
<organism evidence="1 2">
    <name type="scientific">Eumeta variegata</name>
    <name type="common">Bagworm moth</name>
    <name type="synonym">Eumeta japonica</name>
    <dbReference type="NCBI Taxonomy" id="151549"/>
    <lineage>
        <taxon>Eukaryota</taxon>
        <taxon>Metazoa</taxon>
        <taxon>Ecdysozoa</taxon>
        <taxon>Arthropoda</taxon>
        <taxon>Hexapoda</taxon>
        <taxon>Insecta</taxon>
        <taxon>Pterygota</taxon>
        <taxon>Neoptera</taxon>
        <taxon>Endopterygota</taxon>
        <taxon>Lepidoptera</taxon>
        <taxon>Glossata</taxon>
        <taxon>Ditrysia</taxon>
        <taxon>Tineoidea</taxon>
        <taxon>Psychidae</taxon>
        <taxon>Oiketicinae</taxon>
        <taxon>Eumeta</taxon>
    </lineage>
</organism>
<dbReference type="AlphaFoldDB" id="A0A4C1SN89"/>
<gene>
    <name evidence="1" type="ORF">EVAR_12753_1</name>
</gene>
<reference evidence="1 2" key="1">
    <citation type="journal article" date="2019" name="Commun. Biol.">
        <title>The bagworm genome reveals a unique fibroin gene that provides high tensile strength.</title>
        <authorList>
            <person name="Kono N."/>
            <person name="Nakamura H."/>
            <person name="Ohtoshi R."/>
            <person name="Tomita M."/>
            <person name="Numata K."/>
            <person name="Arakawa K."/>
        </authorList>
    </citation>
    <scope>NUCLEOTIDE SEQUENCE [LARGE SCALE GENOMIC DNA]</scope>
</reference>
<accession>A0A4C1SN89</accession>
<dbReference type="EMBL" id="BGZK01003584">
    <property type="protein sequence ID" value="GBP02777.1"/>
    <property type="molecule type" value="Genomic_DNA"/>
</dbReference>